<reference evidence="6" key="2">
    <citation type="submission" date="2020-09" db="EMBL/GenBank/DDBJ databases">
        <authorList>
            <person name="Sun Q."/>
            <person name="Ohkuma M."/>
        </authorList>
    </citation>
    <scope>NUCLEOTIDE SEQUENCE</scope>
    <source>
        <strain evidence="6">JCM 3090</strain>
    </source>
</reference>
<sequence>MAVLLTTPTRTSGYTLLLTDDAHHVTAAQQLRHRVFADELGATLAGDADGIDVDEFDAYCDHLVVREDSTGAIVGTYRMLPPQAAARAGGRYADTEFELSRLDGLRPYVVEAGRSCVHPDHRSGAVINLIWAGIARYLHLHGLSWLGGCASVPLNGPGGTDAAAAVWKAIAAKHLGPAAMRVTPRRPWLAEPGVAAAVAAADERAGRAAIPPLLRGYLRLGAWVCGEPAYDPAFGVADLYVLLSVDRIDPRYRRHFLGATR</sequence>
<evidence type="ECO:0000256" key="2">
    <source>
        <dbReference type="ARBA" id="ARBA00022516"/>
    </source>
</evidence>
<keyword evidence="7" id="KW-1185">Reference proteome</keyword>
<gene>
    <name evidence="6" type="ORF">GCM10010123_34280</name>
</gene>
<name>A0A8J3FBG4_9ACTN</name>
<dbReference type="GO" id="GO:0006629">
    <property type="term" value="P:lipid metabolic process"/>
    <property type="evidence" value="ECO:0007669"/>
    <property type="project" value="UniProtKB-KW"/>
</dbReference>
<evidence type="ECO:0000256" key="3">
    <source>
        <dbReference type="ARBA" id="ARBA00022679"/>
    </source>
</evidence>
<comment type="caution">
    <text evidence="6">The sequence shown here is derived from an EMBL/GenBank/DDBJ whole genome shotgun (WGS) entry which is preliminary data.</text>
</comment>
<comment type="pathway">
    <text evidence="1">Lipid metabolism.</text>
</comment>
<dbReference type="PANTHER" id="PTHR37323:SF1">
    <property type="entry name" value="L-ORNITHINE N(ALPHA)-ACYLTRANSFERASE"/>
    <property type="match status" value="1"/>
</dbReference>
<dbReference type="PANTHER" id="PTHR37323">
    <property type="entry name" value="GCN5-RELATED N-ACETYLTRANSFERASE"/>
    <property type="match status" value="1"/>
</dbReference>
<keyword evidence="4" id="KW-0443">Lipid metabolism</keyword>
<dbReference type="GO" id="GO:0016746">
    <property type="term" value="F:acyltransferase activity"/>
    <property type="evidence" value="ECO:0007669"/>
    <property type="project" value="UniProtKB-KW"/>
</dbReference>
<dbReference type="AlphaFoldDB" id="A0A8J3FBG4"/>
<evidence type="ECO:0000313" key="7">
    <source>
        <dbReference type="Proteomes" id="UP000649739"/>
    </source>
</evidence>
<dbReference type="EMBL" id="BMQB01000007">
    <property type="protein sequence ID" value="GGK01575.1"/>
    <property type="molecule type" value="Genomic_DNA"/>
</dbReference>
<dbReference type="SUPFAM" id="SSF55729">
    <property type="entry name" value="Acyl-CoA N-acyltransferases (Nat)"/>
    <property type="match status" value="1"/>
</dbReference>
<protein>
    <recommendedName>
        <fullName evidence="8">GNAT family N-acetyltransferase</fullName>
    </recommendedName>
</protein>
<accession>A0A8J3FBG4</accession>
<dbReference type="Pfam" id="PF13444">
    <property type="entry name" value="Acetyltransf_5"/>
    <property type="match status" value="1"/>
</dbReference>
<evidence type="ECO:0000256" key="5">
    <source>
        <dbReference type="ARBA" id="ARBA00023315"/>
    </source>
</evidence>
<dbReference type="RefSeq" id="WP_189171166.1">
    <property type="nucleotide sequence ID" value="NZ_BMQB01000007.1"/>
</dbReference>
<dbReference type="Proteomes" id="UP000649739">
    <property type="component" value="Unassembled WGS sequence"/>
</dbReference>
<evidence type="ECO:0000313" key="6">
    <source>
        <dbReference type="EMBL" id="GGK01575.1"/>
    </source>
</evidence>
<dbReference type="Gene3D" id="3.40.630.30">
    <property type="match status" value="1"/>
</dbReference>
<keyword evidence="2" id="KW-0444">Lipid biosynthesis</keyword>
<keyword evidence="3" id="KW-0808">Transferase</keyword>
<reference evidence="6" key="1">
    <citation type="journal article" date="2014" name="Int. J. Syst. Evol. Microbiol.">
        <title>Complete genome sequence of Corynebacterium casei LMG S-19264T (=DSM 44701T), isolated from a smear-ripened cheese.</title>
        <authorList>
            <consortium name="US DOE Joint Genome Institute (JGI-PGF)"/>
            <person name="Walter F."/>
            <person name="Albersmeier A."/>
            <person name="Kalinowski J."/>
            <person name="Ruckert C."/>
        </authorList>
    </citation>
    <scope>NUCLEOTIDE SEQUENCE</scope>
    <source>
        <strain evidence="6">JCM 3090</strain>
    </source>
</reference>
<proteinExistence type="predicted"/>
<organism evidence="6 7">
    <name type="scientific">Pilimelia anulata</name>
    <dbReference type="NCBI Taxonomy" id="53371"/>
    <lineage>
        <taxon>Bacteria</taxon>
        <taxon>Bacillati</taxon>
        <taxon>Actinomycetota</taxon>
        <taxon>Actinomycetes</taxon>
        <taxon>Micromonosporales</taxon>
        <taxon>Micromonosporaceae</taxon>
        <taxon>Pilimelia</taxon>
    </lineage>
</organism>
<evidence type="ECO:0000256" key="1">
    <source>
        <dbReference type="ARBA" id="ARBA00005189"/>
    </source>
</evidence>
<keyword evidence="5" id="KW-0012">Acyltransferase</keyword>
<dbReference type="InterPro" id="IPR016181">
    <property type="entry name" value="Acyl_CoA_acyltransferase"/>
</dbReference>
<dbReference type="InterPro" id="IPR052351">
    <property type="entry name" value="Ornithine_N-alpha-AT"/>
</dbReference>
<evidence type="ECO:0008006" key="8">
    <source>
        <dbReference type="Google" id="ProtNLM"/>
    </source>
</evidence>
<evidence type="ECO:0000256" key="4">
    <source>
        <dbReference type="ARBA" id="ARBA00023098"/>
    </source>
</evidence>